<dbReference type="EMBL" id="CM016553">
    <property type="protein sequence ID" value="TKW33046.1"/>
    <property type="molecule type" value="Genomic_DNA"/>
</dbReference>
<reference evidence="14" key="1">
    <citation type="submission" date="2019-03" db="EMBL/GenBank/DDBJ databases">
        <title>WGS assembly of Setaria viridis.</title>
        <authorList>
            <person name="Huang P."/>
            <person name="Jenkins J."/>
            <person name="Grimwood J."/>
            <person name="Barry K."/>
            <person name="Healey A."/>
            <person name="Mamidi S."/>
            <person name="Sreedasyam A."/>
            <person name="Shu S."/>
            <person name="Feldman M."/>
            <person name="Wu J."/>
            <person name="Yu Y."/>
            <person name="Chen C."/>
            <person name="Johnson J."/>
            <person name="Rokhsar D."/>
            <person name="Baxter I."/>
            <person name="Schmutz J."/>
            <person name="Brutnell T."/>
            <person name="Kellogg E."/>
        </authorList>
    </citation>
    <scope>NUCLEOTIDE SEQUENCE [LARGE SCALE GENOMIC DNA]</scope>
</reference>
<evidence type="ECO:0000256" key="8">
    <source>
        <dbReference type="ARBA" id="ARBA00022989"/>
    </source>
</evidence>
<evidence type="ECO:0000256" key="10">
    <source>
        <dbReference type="SAM" id="MobiDB-lite"/>
    </source>
</evidence>
<keyword evidence="6" id="KW-0547">Nucleotide-binding</keyword>
<dbReference type="InterPro" id="IPR001611">
    <property type="entry name" value="Leu-rich_rpt"/>
</dbReference>
<dbReference type="Gene3D" id="1.10.510.10">
    <property type="entry name" value="Transferase(Phosphotransferase) domain 1"/>
    <property type="match status" value="1"/>
</dbReference>
<dbReference type="FunFam" id="3.80.10.10:FF:000234">
    <property type="entry name" value="Probable inactive receptor kinase RLK902"/>
    <property type="match status" value="1"/>
</dbReference>
<evidence type="ECO:0000256" key="1">
    <source>
        <dbReference type="ARBA" id="ARBA00004370"/>
    </source>
</evidence>
<keyword evidence="15" id="KW-1185">Reference proteome</keyword>
<dbReference type="Pfam" id="PF00560">
    <property type="entry name" value="LRR_1"/>
    <property type="match status" value="2"/>
</dbReference>
<dbReference type="SUPFAM" id="SSF56112">
    <property type="entry name" value="Protein kinase-like (PK-like)"/>
    <property type="match status" value="1"/>
</dbReference>
<evidence type="ECO:0000256" key="5">
    <source>
        <dbReference type="ARBA" id="ARBA00022737"/>
    </source>
</evidence>
<keyword evidence="3 11" id="KW-0812">Transmembrane</keyword>
<feature type="chain" id="PRO_5020202084" description="Protein kinase domain-containing protein" evidence="12">
    <location>
        <begin position="22"/>
        <end position="661"/>
    </location>
</feature>
<accession>A0A4V6DEE1</accession>
<evidence type="ECO:0000256" key="6">
    <source>
        <dbReference type="ARBA" id="ARBA00022741"/>
    </source>
</evidence>
<dbReference type="PROSITE" id="PS50011">
    <property type="entry name" value="PROTEIN_KINASE_DOM"/>
    <property type="match status" value="1"/>
</dbReference>
<dbReference type="PANTHER" id="PTHR48010:SF7">
    <property type="entry name" value="OS09G0400500 PROTEIN"/>
    <property type="match status" value="1"/>
</dbReference>
<dbReference type="InterPro" id="IPR013210">
    <property type="entry name" value="LRR_N_plant-typ"/>
</dbReference>
<evidence type="ECO:0000313" key="15">
    <source>
        <dbReference type="Proteomes" id="UP000298652"/>
    </source>
</evidence>
<dbReference type="InterPro" id="IPR011009">
    <property type="entry name" value="Kinase-like_dom_sf"/>
</dbReference>
<evidence type="ECO:0000256" key="2">
    <source>
        <dbReference type="ARBA" id="ARBA00022614"/>
    </source>
</evidence>
<evidence type="ECO:0000256" key="7">
    <source>
        <dbReference type="ARBA" id="ARBA00022840"/>
    </source>
</evidence>
<dbReference type="InterPro" id="IPR000719">
    <property type="entry name" value="Prot_kinase_dom"/>
</dbReference>
<evidence type="ECO:0000256" key="3">
    <source>
        <dbReference type="ARBA" id="ARBA00022692"/>
    </source>
</evidence>
<keyword evidence="4 12" id="KW-0732">Signal</keyword>
<dbReference type="OMA" id="CRRTKAD"/>
<keyword evidence="8 11" id="KW-1133">Transmembrane helix</keyword>
<dbReference type="GO" id="GO:0016020">
    <property type="term" value="C:membrane"/>
    <property type="evidence" value="ECO:0007669"/>
    <property type="project" value="UniProtKB-SubCell"/>
</dbReference>
<protein>
    <recommendedName>
        <fullName evidence="13">Protein kinase domain-containing protein</fullName>
    </recommendedName>
</protein>
<dbReference type="Gramene" id="TKW33046">
    <property type="protein sequence ID" value="TKW33046"/>
    <property type="gene ID" value="SEVIR_2G207700v2"/>
</dbReference>
<dbReference type="InterPro" id="IPR001245">
    <property type="entry name" value="Ser-Thr/Tyr_kinase_cat_dom"/>
</dbReference>
<keyword evidence="7" id="KW-0067">ATP-binding</keyword>
<evidence type="ECO:0000313" key="14">
    <source>
        <dbReference type="EMBL" id="TKW33046.1"/>
    </source>
</evidence>
<evidence type="ECO:0000256" key="4">
    <source>
        <dbReference type="ARBA" id="ARBA00022729"/>
    </source>
</evidence>
<evidence type="ECO:0000259" key="13">
    <source>
        <dbReference type="PROSITE" id="PS50011"/>
    </source>
</evidence>
<dbReference type="InterPro" id="IPR050994">
    <property type="entry name" value="At_inactive_RLKs"/>
</dbReference>
<dbReference type="InterPro" id="IPR032675">
    <property type="entry name" value="LRR_dom_sf"/>
</dbReference>
<evidence type="ECO:0000256" key="9">
    <source>
        <dbReference type="ARBA" id="ARBA00023136"/>
    </source>
</evidence>
<dbReference type="Proteomes" id="UP000298652">
    <property type="component" value="Chromosome 2"/>
</dbReference>
<comment type="subcellular location">
    <subcellularLocation>
        <location evidence="1">Membrane</location>
    </subcellularLocation>
</comment>
<dbReference type="Pfam" id="PF07714">
    <property type="entry name" value="PK_Tyr_Ser-Thr"/>
    <property type="match status" value="1"/>
</dbReference>
<feature type="domain" description="Protein kinase" evidence="13">
    <location>
        <begin position="368"/>
        <end position="643"/>
    </location>
</feature>
<feature type="region of interest" description="Disordered" evidence="10">
    <location>
        <begin position="230"/>
        <end position="265"/>
    </location>
</feature>
<name>A0A4V6DEE1_SETVI</name>
<gene>
    <name evidence="14" type="ORF">SEVIR_2G207700v2</name>
</gene>
<keyword evidence="5" id="KW-0677">Repeat</keyword>
<dbReference type="SUPFAM" id="SSF52058">
    <property type="entry name" value="L domain-like"/>
    <property type="match status" value="1"/>
</dbReference>
<dbReference type="GO" id="GO:0005524">
    <property type="term" value="F:ATP binding"/>
    <property type="evidence" value="ECO:0007669"/>
    <property type="project" value="UniProtKB-KW"/>
</dbReference>
<dbReference type="AlphaFoldDB" id="A0A4V6DEE1"/>
<feature type="compositionally biased region" description="Pro residues" evidence="10">
    <location>
        <begin position="235"/>
        <end position="258"/>
    </location>
</feature>
<keyword evidence="9 11" id="KW-0472">Membrane</keyword>
<sequence>MRRASGAGAARGAFHVHLAVALCCAALAPRAAPDLAADQAALLAFRAAVGPRLPWDASAASPCRWRGVGCDQSGSRVVALQLPGASLAGAVPPGTVGNLTALRTLSLRLNALSGGIPADIGSCAELRYLYLHGNRLDGEIPEGFFGLKLLLRLDLSNNRLSGGVSPEFNKLARLATLYLDNNSLNGTLPAGLDLKNLQLFNVSNNPNLTGPVPASLAGRPASAFSDTGLCDSPLRPCPTPPSPPPPPPPPTPSPPPPAAAHGSKSGKLSTGAIAGIAAGAFVAFLVLIAVFFFLCSRCRRTKADRSAGMAADADADADADGSPVSVTVASMGKSATKRSSHATAGNAKKLVFLGAAPDTLYDLESLLHSSAEVIGKGWLGTTYRATLEGGAATVAVKRLRSAPIPEREFRDRVTALGALRHENLVPLRAYFYSREEKLLVYDFVGAGSLCSLLHGSRDGGASPARLDFTSRARIALAAARGVAFVHGAGARSCHGNIKSSNVLVTGARNGAYVTDHGLLQLVGAHVPLKRVTGYRAPEAADPRRASREADVYSFGVLLLEVLTGKPPVNSVPGSSDGVDLPRWVSTVVQEEWTAEVFDASIAVEERVEEEMVRLLQLATECTDDRANRRPPMAEVAARIEHILDSALRKSDTDDDFHSISP</sequence>
<dbReference type="Gene3D" id="3.30.200.20">
    <property type="entry name" value="Phosphorylase Kinase, domain 1"/>
    <property type="match status" value="1"/>
</dbReference>
<feature type="signal peptide" evidence="12">
    <location>
        <begin position="1"/>
        <end position="21"/>
    </location>
</feature>
<keyword evidence="2" id="KW-0433">Leucine-rich repeat</keyword>
<dbReference type="Pfam" id="PF08263">
    <property type="entry name" value="LRRNT_2"/>
    <property type="match status" value="1"/>
</dbReference>
<feature type="transmembrane region" description="Helical" evidence="11">
    <location>
        <begin position="272"/>
        <end position="295"/>
    </location>
</feature>
<dbReference type="Gene3D" id="3.80.10.10">
    <property type="entry name" value="Ribonuclease Inhibitor"/>
    <property type="match status" value="1"/>
</dbReference>
<evidence type="ECO:0000256" key="12">
    <source>
        <dbReference type="SAM" id="SignalP"/>
    </source>
</evidence>
<dbReference type="PANTHER" id="PTHR48010">
    <property type="entry name" value="OS05G0588300 PROTEIN"/>
    <property type="match status" value="1"/>
</dbReference>
<evidence type="ECO:0000256" key="11">
    <source>
        <dbReference type="SAM" id="Phobius"/>
    </source>
</evidence>
<proteinExistence type="predicted"/>
<organism evidence="14 15">
    <name type="scientific">Setaria viridis</name>
    <name type="common">Green bristlegrass</name>
    <name type="synonym">Setaria italica subsp. viridis</name>
    <dbReference type="NCBI Taxonomy" id="4556"/>
    <lineage>
        <taxon>Eukaryota</taxon>
        <taxon>Viridiplantae</taxon>
        <taxon>Streptophyta</taxon>
        <taxon>Embryophyta</taxon>
        <taxon>Tracheophyta</taxon>
        <taxon>Spermatophyta</taxon>
        <taxon>Magnoliopsida</taxon>
        <taxon>Liliopsida</taxon>
        <taxon>Poales</taxon>
        <taxon>Poaceae</taxon>
        <taxon>PACMAD clade</taxon>
        <taxon>Panicoideae</taxon>
        <taxon>Panicodae</taxon>
        <taxon>Paniceae</taxon>
        <taxon>Cenchrinae</taxon>
        <taxon>Setaria</taxon>
    </lineage>
</organism>
<dbReference type="GO" id="GO:0004672">
    <property type="term" value="F:protein kinase activity"/>
    <property type="evidence" value="ECO:0007669"/>
    <property type="project" value="InterPro"/>
</dbReference>